<evidence type="ECO:0000313" key="1">
    <source>
        <dbReference type="EMBL" id="TYS60088.1"/>
    </source>
</evidence>
<organism evidence="1 2">
    <name type="scientific">Sutcliffiella horikoshii</name>
    <dbReference type="NCBI Taxonomy" id="79883"/>
    <lineage>
        <taxon>Bacteria</taxon>
        <taxon>Bacillati</taxon>
        <taxon>Bacillota</taxon>
        <taxon>Bacilli</taxon>
        <taxon>Bacillales</taxon>
        <taxon>Bacillaceae</taxon>
        <taxon>Sutcliffiella</taxon>
    </lineage>
</organism>
<dbReference type="AlphaFoldDB" id="A0AA94WPP4"/>
<dbReference type="EMBL" id="VTEU01000002">
    <property type="protein sequence ID" value="TYS60088.1"/>
    <property type="molecule type" value="Genomic_DNA"/>
</dbReference>
<dbReference type="NCBIfam" id="NF033524">
    <property type="entry name" value="lasso_PadeA_fam"/>
    <property type="match status" value="1"/>
</dbReference>
<evidence type="ECO:0000313" key="2">
    <source>
        <dbReference type="Proteomes" id="UP000323393"/>
    </source>
</evidence>
<dbReference type="InterPro" id="IPR049825">
    <property type="entry name" value="Lasso_PadeA-like"/>
</dbReference>
<comment type="caution">
    <text evidence="1">The sequence shown here is derived from an EMBL/GenBank/DDBJ whole genome shotgun (WGS) entry which is preliminary data.</text>
</comment>
<reference evidence="1 2" key="1">
    <citation type="submission" date="2019-08" db="EMBL/GenBank/DDBJ databases">
        <title>Bacillus genomes from the desert of Cuatro Cienegas, Coahuila.</title>
        <authorList>
            <person name="Olmedo-Alvarez G."/>
        </authorList>
    </citation>
    <scope>NUCLEOTIDE SEQUENCE [LARGE SCALE GENOMIC DNA]</scope>
    <source>
        <strain evidence="1 2">CH88_3T</strain>
    </source>
</reference>
<protein>
    <submittedName>
        <fullName evidence="1">Paeninodin family lasso peptide</fullName>
    </submittedName>
</protein>
<sequence>MLKKKWKLPELEVLDLKETMASKNWGAYDEGYNEALGEEGQIGIHHGS</sequence>
<accession>A0AA94WPP4</accession>
<proteinExistence type="predicted"/>
<name>A0AA94WPP4_9BACI</name>
<dbReference type="Proteomes" id="UP000323393">
    <property type="component" value="Unassembled WGS sequence"/>
</dbReference>
<gene>
    <name evidence="1" type="ORF">FZC74_08040</name>
</gene>
<dbReference type="RefSeq" id="WP_148965541.1">
    <property type="nucleotide sequence ID" value="NZ_VTEU01000002.1"/>
</dbReference>